<evidence type="ECO:0000256" key="13">
    <source>
        <dbReference type="ARBA" id="ARBA00022958"/>
    </source>
</evidence>
<feature type="domain" description="EF-hand" evidence="27">
    <location>
        <begin position="638"/>
        <end position="673"/>
    </location>
</feature>
<comment type="subcellular location">
    <subcellularLocation>
        <location evidence="1">Mitochondrion inner membrane</location>
        <topology evidence="1">Single-pass membrane protein</topology>
    </subcellularLocation>
</comment>
<dbReference type="PROSITE" id="PS50222">
    <property type="entry name" value="EF_HAND_2"/>
    <property type="match status" value="1"/>
</dbReference>
<protein>
    <recommendedName>
        <fullName evidence="3">Mitochondrial proton/calcium exchanger protein</fullName>
    </recommendedName>
    <alternativeName>
        <fullName evidence="21">Electroneutral mitochondrial K(+)/H(+)exchanger</fullName>
    </alternativeName>
    <alternativeName>
        <fullName evidence="19">Leucine zipper-EF-hand-containing transmembrane protein 1</fullName>
    </alternativeName>
</protein>
<feature type="region of interest" description="Disordered" evidence="25">
    <location>
        <begin position="450"/>
        <end position="471"/>
    </location>
</feature>
<keyword evidence="29" id="KW-1185">Reference proteome</keyword>
<evidence type="ECO:0000256" key="18">
    <source>
        <dbReference type="ARBA" id="ARBA00023136"/>
    </source>
</evidence>
<evidence type="ECO:0000256" key="20">
    <source>
        <dbReference type="ARBA" id="ARBA00034214"/>
    </source>
</evidence>
<keyword evidence="17 23" id="KW-0496">Mitochondrion</keyword>
<keyword evidence="5" id="KW-0050">Antiport</keyword>
<dbReference type="SUPFAM" id="SSF47473">
    <property type="entry name" value="EF-hand"/>
    <property type="match status" value="1"/>
</dbReference>
<evidence type="ECO:0000313" key="29">
    <source>
        <dbReference type="Proteomes" id="UP000694856"/>
    </source>
</evidence>
<evidence type="ECO:0000256" key="12">
    <source>
        <dbReference type="ARBA" id="ARBA00022946"/>
    </source>
</evidence>
<dbReference type="Proteomes" id="UP000694856">
    <property type="component" value="Chromosome 2"/>
</dbReference>
<evidence type="ECO:0000256" key="6">
    <source>
        <dbReference type="ARBA" id="ARBA00022538"/>
    </source>
</evidence>
<dbReference type="InterPro" id="IPR018247">
    <property type="entry name" value="EF_Hand_1_Ca_BS"/>
</dbReference>
<keyword evidence="4" id="KW-0813">Transport</keyword>
<proteinExistence type="inferred from homology"/>
<dbReference type="InterPro" id="IPR011992">
    <property type="entry name" value="EF-hand-dom_pair"/>
</dbReference>
<evidence type="ECO:0000256" key="25">
    <source>
        <dbReference type="SAM" id="MobiDB-lite"/>
    </source>
</evidence>
<dbReference type="InterPro" id="IPR002048">
    <property type="entry name" value="EF_hand_dom"/>
</dbReference>
<dbReference type="GO" id="GO:0005743">
    <property type="term" value="C:mitochondrial inner membrane"/>
    <property type="evidence" value="ECO:0007669"/>
    <property type="project" value="UniProtKB-SubCell"/>
</dbReference>
<gene>
    <name evidence="30" type="primary">LETM1</name>
</gene>
<evidence type="ECO:0000256" key="19">
    <source>
        <dbReference type="ARBA" id="ARBA00031360"/>
    </source>
</evidence>
<dbReference type="RefSeq" id="XP_032348402.1">
    <property type="nucleotide sequence ID" value="XM_032492511.1"/>
</dbReference>
<sequence>MASILLRSCRGRGPARLPPPRAAAPRGSLGDRACLSCASAMRWGSCVNLPFGSCIPAHPMHLSLRGDPPGCWTLRPKHLCAVVTGPRLLPLRCWHSSPPLGDDSMVEKSLRSLKDKNKKLEEGGPVYSPPVETAVRKPLGQRVLDELKHYYHGFRLLWIDTKIAARMLWRVLHGHSLTRRERRQFLRICADLFRLVPFLVFVVVPFMEFLLPVAVKLFPNMLPSTFETQSSKEERLKKELRVKLELAKFLQDTIEEMALKNKAAKIRETGERPSNEEIMRFSKLFEDELTLDNLTRPQLVALCKLLELQSIGTNNFLRFQLTMRLRSIKADDKLIAEEGVDSLNVKELQAACRARGMRALGVTEDRLQEQLKQWLELHLHQEIPTSLLILSRAMYLPDTLSPADQLKSTLQTLPEIVAKEAQVKVAAVEGEQVDNKAKLEATLREEEALRQEHQERELQRLSQAAKEAEPEVMAEAASGRPGAELQPEVPDVILPSEALKDTAPILEGLKEEEITQEEIDILSDACSKLKEQKKSLTKEKEELELLKEDVQDYSEDLQEIKKELSKTGKEIYVEESKASKRLTRRVQQMIGQIDSLLLRLEADQRAGKLSPASEGAAAGETVISIAELISAMKQIKHIPEGKLMSLASALDENKDGKVNIDDLVKVIELVDKEDIHISTSQVAEIVAMLEKEEKVEEKEKAKEKAEKEAEKEAAEVKN</sequence>
<evidence type="ECO:0000256" key="15">
    <source>
        <dbReference type="ARBA" id="ARBA00023054"/>
    </source>
</evidence>
<organism evidence="29 30">
    <name type="scientific">Camelus ferus</name>
    <name type="common">Wild bactrian camel</name>
    <name type="synonym">Camelus bactrianus ferus</name>
    <dbReference type="NCBI Taxonomy" id="419612"/>
    <lineage>
        <taxon>Eukaryota</taxon>
        <taxon>Metazoa</taxon>
        <taxon>Chordata</taxon>
        <taxon>Craniata</taxon>
        <taxon>Vertebrata</taxon>
        <taxon>Euteleostomi</taxon>
        <taxon>Mammalia</taxon>
        <taxon>Eutheria</taxon>
        <taxon>Laurasiatheria</taxon>
        <taxon>Artiodactyla</taxon>
        <taxon>Tylopoda</taxon>
        <taxon>Camelidae</taxon>
        <taxon>Camelus</taxon>
    </lineage>
</organism>
<accession>A0A8B8U1U9</accession>
<dbReference type="GO" id="GO:0043022">
    <property type="term" value="F:ribosome binding"/>
    <property type="evidence" value="ECO:0007669"/>
    <property type="project" value="InterPro"/>
</dbReference>
<evidence type="ECO:0000256" key="22">
    <source>
        <dbReference type="ARBA" id="ARBA00047912"/>
    </source>
</evidence>
<evidence type="ECO:0000256" key="24">
    <source>
        <dbReference type="SAM" id="Coils"/>
    </source>
</evidence>
<keyword evidence="13" id="KW-0630">Potassium</keyword>
<dbReference type="GO" id="GO:0006813">
    <property type="term" value="P:potassium ion transport"/>
    <property type="evidence" value="ECO:0007669"/>
    <property type="project" value="UniProtKB-KW"/>
</dbReference>
<evidence type="ECO:0000313" key="30">
    <source>
        <dbReference type="RefSeq" id="XP_032348402.1"/>
    </source>
</evidence>
<evidence type="ECO:0000256" key="7">
    <source>
        <dbReference type="ARBA" id="ARBA00022568"/>
    </source>
</evidence>
<evidence type="ECO:0000256" key="10">
    <source>
        <dbReference type="ARBA" id="ARBA00022792"/>
    </source>
</evidence>
<evidence type="ECO:0000256" key="14">
    <source>
        <dbReference type="ARBA" id="ARBA00022989"/>
    </source>
</evidence>
<evidence type="ECO:0000256" key="3">
    <source>
        <dbReference type="ARBA" id="ARBA00020557"/>
    </source>
</evidence>
<comment type="catalytic activity">
    <reaction evidence="20">
        <text>Ca(2+)(in) + 2 H(+)(out) = Ca(2+)(out) + 2 H(+)(in)</text>
        <dbReference type="Rhea" id="RHEA:72199"/>
        <dbReference type="ChEBI" id="CHEBI:15378"/>
        <dbReference type="ChEBI" id="CHEBI:29108"/>
    </reaction>
</comment>
<evidence type="ECO:0000256" key="8">
    <source>
        <dbReference type="ARBA" id="ARBA00022692"/>
    </source>
</evidence>
<evidence type="ECO:0000256" key="16">
    <source>
        <dbReference type="ARBA" id="ARBA00023065"/>
    </source>
</evidence>
<keyword evidence="11" id="KW-0106">Calcium</keyword>
<feature type="domain" description="Letm1 RBD" evidence="28">
    <location>
        <begin position="238"/>
        <end position="511"/>
    </location>
</feature>
<dbReference type="GeneID" id="102513115"/>
<dbReference type="InterPro" id="IPR033122">
    <property type="entry name" value="LETM1-like_RBD"/>
</dbReference>
<evidence type="ECO:0000256" key="1">
    <source>
        <dbReference type="ARBA" id="ARBA00004434"/>
    </source>
</evidence>
<evidence type="ECO:0000256" key="17">
    <source>
        <dbReference type="ARBA" id="ARBA00023128"/>
    </source>
</evidence>
<feature type="transmembrane region" description="Helical" evidence="26">
    <location>
        <begin position="192"/>
        <end position="215"/>
    </location>
</feature>
<evidence type="ECO:0000256" key="11">
    <source>
        <dbReference type="ARBA" id="ARBA00022837"/>
    </source>
</evidence>
<evidence type="ECO:0000256" key="5">
    <source>
        <dbReference type="ARBA" id="ARBA00022449"/>
    </source>
</evidence>
<keyword evidence="18 26" id="KW-0472">Membrane</keyword>
<dbReference type="CTD" id="3954"/>
<keyword evidence="8 26" id="KW-0812">Transmembrane</keyword>
<feature type="region of interest" description="Disordered" evidence="25">
    <location>
        <begin position="693"/>
        <end position="718"/>
    </location>
</feature>
<evidence type="ECO:0000256" key="2">
    <source>
        <dbReference type="ARBA" id="ARBA00009584"/>
    </source>
</evidence>
<dbReference type="GO" id="GO:0015369">
    <property type="term" value="F:calcium:proton antiporter activity"/>
    <property type="evidence" value="ECO:0007669"/>
    <property type="project" value="UniProtKB-ARBA"/>
</dbReference>
<dbReference type="PROSITE" id="PS00018">
    <property type="entry name" value="EF_HAND_1"/>
    <property type="match status" value="1"/>
</dbReference>
<evidence type="ECO:0000256" key="4">
    <source>
        <dbReference type="ARBA" id="ARBA00022448"/>
    </source>
</evidence>
<dbReference type="FunFam" id="1.10.238.10:FF:000290">
    <property type="entry name" value="LETM1 and EF-hand domain-containing protein 1, mitochondrial"/>
    <property type="match status" value="1"/>
</dbReference>
<evidence type="ECO:0000256" key="26">
    <source>
        <dbReference type="SAM" id="Phobius"/>
    </source>
</evidence>
<feature type="coiled-coil region" evidence="24">
    <location>
        <begin position="512"/>
        <end position="570"/>
    </location>
</feature>
<dbReference type="Pfam" id="PF07766">
    <property type="entry name" value="LETM1_RBD"/>
    <property type="match status" value="1"/>
</dbReference>
<keyword evidence="9" id="KW-0479">Metal-binding</keyword>
<dbReference type="GO" id="GO:0051560">
    <property type="term" value="P:mitochondrial calcium ion homeostasis"/>
    <property type="evidence" value="ECO:0007669"/>
    <property type="project" value="UniProtKB-ARBA"/>
</dbReference>
<evidence type="ECO:0000256" key="21">
    <source>
        <dbReference type="ARBA" id="ARBA00035046"/>
    </source>
</evidence>
<comment type="similarity">
    <text evidence="2">Belongs to the LETM1 family.</text>
</comment>
<dbReference type="Pfam" id="PF26561">
    <property type="entry name" value="LETM1_C"/>
    <property type="match status" value="1"/>
</dbReference>
<name>A0A8B8U1U9_CAMFR</name>
<evidence type="ECO:0000259" key="28">
    <source>
        <dbReference type="PROSITE" id="PS51758"/>
    </source>
</evidence>
<dbReference type="GO" id="GO:0099093">
    <property type="term" value="P:calcium export from the mitochondrion"/>
    <property type="evidence" value="ECO:0007669"/>
    <property type="project" value="UniProtKB-ARBA"/>
</dbReference>
<keyword evidence="6" id="KW-0633">Potassium transport</keyword>
<dbReference type="InterPro" id="IPR059005">
    <property type="entry name" value="LETM1_C"/>
</dbReference>
<keyword evidence="10" id="KW-0999">Mitochondrion inner membrane</keyword>
<evidence type="ECO:0000256" key="23">
    <source>
        <dbReference type="PROSITE-ProRule" id="PRU01094"/>
    </source>
</evidence>
<dbReference type="GO" id="GO:0005509">
    <property type="term" value="F:calcium ion binding"/>
    <property type="evidence" value="ECO:0007669"/>
    <property type="project" value="InterPro"/>
</dbReference>
<dbReference type="PROSITE" id="PS51758">
    <property type="entry name" value="LETM1_RBD"/>
    <property type="match status" value="1"/>
</dbReference>
<comment type="catalytic activity">
    <reaction evidence="22">
        <text>K(+)(in) + H(+)(out) = K(+)(out) + H(+)(in)</text>
        <dbReference type="Rhea" id="RHEA:29467"/>
        <dbReference type="ChEBI" id="CHEBI:15378"/>
        <dbReference type="ChEBI" id="CHEBI:29103"/>
    </reaction>
</comment>
<dbReference type="InterPro" id="IPR044202">
    <property type="entry name" value="LETM1/MDM38-like"/>
</dbReference>
<feature type="compositionally biased region" description="Basic and acidic residues" evidence="25">
    <location>
        <begin position="450"/>
        <end position="459"/>
    </location>
</feature>
<evidence type="ECO:0000259" key="27">
    <source>
        <dbReference type="PROSITE" id="PS50222"/>
    </source>
</evidence>
<evidence type="ECO:0000256" key="9">
    <source>
        <dbReference type="ARBA" id="ARBA00022723"/>
    </source>
</evidence>
<dbReference type="AlphaFoldDB" id="A0A8B8U1U9"/>
<reference evidence="30" key="1">
    <citation type="submission" date="2025-08" db="UniProtKB">
        <authorList>
            <consortium name="RefSeq"/>
        </authorList>
    </citation>
    <scope>IDENTIFICATION</scope>
    <source>
        <tissue evidence="30">Ear skin</tissue>
    </source>
</reference>
<dbReference type="PANTHER" id="PTHR14009:SF8">
    <property type="entry name" value="MITOCHONDRIAL PROTON_CALCIUM EXCHANGER PROTEIN"/>
    <property type="match status" value="1"/>
</dbReference>
<keyword evidence="16" id="KW-0406">Ion transport</keyword>
<keyword evidence="15 24" id="KW-0175">Coiled coil</keyword>
<dbReference type="PANTHER" id="PTHR14009">
    <property type="entry name" value="LEUCINE ZIPPER-EF-HAND CONTAINING TRANSMEMBRANE PROTEIN"/>
    <property type="match status" value="1"/>
</dbReference>
<keyword evidence="14 26" id="KW-1133">Transmembrane helix</keyword>
<keyword evidence="12" id="KW-0809">Transit peptide</keyword>
<keyword evidence="7" id="KW-0109">Calcium transport</keyword>